<evidence type="ECO:0000313" key="1">
    <source>
        <dbReference type="EMBL" id="KAJ3591405.1"/>
    </source>
</evidence>
<name>A0A9Q0DMI5_9TELE</name>
<proteinExistence type="predicted"/>
<protein>
    <submittedName>
        <fullName evidence="1">Uncharacterized protein</fullName>
    </submittedName>
</protein>
<organism evidence="1 2">
    <name type="scientific">Muraenolepis orangiensis</name>
    <name type="common">Patagonian moray cod</name>
    <dbReference type="NCBI Taxonomy" id="630683"/>
    <lineage>
        <taxon>Eukaryota</taxon>
        <taxon>Metazoa</taxon>
        <taxon>Chordata</taxon>
        <taxon>Craniata</taxon>
        <taxon>Vertebrata</taxon>
        <taxon>Euteleostomi</taxon>
        <taxon>Actinopterygii</taxon>
        <taxon>Neopterygii</taxon>
        <taxon>Teleostei</taxon>
        <taxon>Neoteleostei</taxon>
        <taxon>Acanthomorphata</taxon>
        <taxon>Zeiogadaria</taxon>
        <taxon>Gadariae</taxon>
        <taxon>Gadiformes</taxon>
        <taxon>Muraenolepidoidei</taxon>
        <taxon>Muraenolepididae</taxon>
        <taxon>Muraenolepis</taxon>
    </lineage>
</organism>
<dbReference type="Proteomes" id="UP001148018">
    <property type="component" value="Unassembled WGS sequence"/>
</dbReference>
<dbReference type="AlphaFoldDB" id="A0A9Q0DMI5"/>
<accession>A0A9Q0DMI5</accession>
<sequence>MKAKATSLEALRRRSNISSIRILDQVVKEVCAALPESLRAFAEDADLCEQWVGSSGIEDGYYSFPSLQLAANKQSAGRLAKAAAAAG</sequence>
<reference evidence="1" key="1">
    <citation type="submission" date="2022-07" db="EMBL/GenBank/DDBJ databases">
        <title>Chromosome-level genome of Muraenolepis orangiensis.</title>
        <authorList>
            <person name="Kim J."/>
        </authorList>
    </citation>
    <scope>NUCLEOTIDE SEQUENCE</scope>
    <source>
        <strain evidence="1">KU_S4_2022</strain>
        <tissue evidence="1">Muscle</tissue>
    </source>
</reference>
<comment type="caution">
    <text evidence="1">The sequence shown here is derived from an EMBL/GenBank/DDBJ whole genome shotgun (WGS) entry which is preliminary data.</text>
</comment>
<keyword evidence="2" id="KW-1185">Reference proteome</keyword>
<dbReference type="EMBL" id="JANIIK010000114">
    <property type="protein sequence ID" value="KAJ3591405.1"/>
    <property type="molecule type" value="Genomic_DNA"/>
</dbReference>
<evidence type="ECO:0000313" key="2">
    <source>
        <dbReference type="Proteomes" id="UP001148018"/>
    </source>
</evidence>
<gene>
    <name evidence="1" type="ORF">NHX12_009350</name>
</gene>